<name>A0A1Q3D070_CEPFO</name>
<dbReference type="SUPFAM" id="SSF51445">
    <property type="entry name" value="(Trans)glycosidases"/>
    <property type="match status" value="1"/>
</dbReference>
<sequence>MERFMSVSVLLLVFHLLVSHAKPAMALPLSTNSRWIVNENGQRVKLTCGNWASHLETMVAEGLSKQPVEVISKRIVSMGFNCVRLTWPTFLVTNDSLSNVTVRQSFQAYGLLESIAGIQAFNPSIVDLPLIKAFQAVVTSLGQNNVMVILDNHISKPGWCCSATDGNGFFGDQYFNPDLWIEGLSRMAATFQGVSNVVGMSLRNELRGLKQNVDDWFRYMQKGSEAVHSANPKVLVILSGLSFDTDLSFLHDRSVNLSFTGKLVFEMHRYAFTDGSSWVNGNLNEVCGRLVSTLNRTSLFLLDKGWPLFVSEFGGDERGTNVNDNRFLNCFHAVLAEHDLDWALWTLSGSYYLREGALGVDEAYGVFSYNWCDTRNATYINRLSGLQVQFQGPGLPTTNAYKVIFHPSTGLCVLRRSLKDPLILGHCNESDAWSYTTQKIISPKKSHACLQADAVGKPAKLGKICTDSRSIWNMISDSKMQLSSIATDGTSVCLDIDSNNTIVTNKCKCLSQDTTCDPVSQWFKLVDTNNF</sequence>
<keyword evidence="3 4" id="KW-0326">Glycosidase</keyword>
<evidence type="ECO:0000256" key="3">
    <source>
        <dbReference type="ARBA" id="ARBA00023295"/>
    </source>
</evidence>
<dbReference type="STRING" id="3775.A0A1Q3D070"/>
<evidence type="ECO:0000259" key="6">
    <source>
        <dbReference type="Pfam" id="PF00150"/>
    </source>
</evidence>
<dbReference type="Proteomes" id="UP000187406">
    <property type="component" value="Unassembled WGS sequence"/>
</dbReference>
<proteinExistence type="inferred from homology"/>
<dbReference type="InParanoid" id="A0A1Q3D070"/>
<evidence type="ECO:0000256" key="2">
    <source>
        <dbReference type="ARBA" id="ARBA00022801"/>
    </source>
</evidence>
<dbReference type="InterPro" id="IPR017853">
    <property type="entry name" value="GH"/>
</dbReference>
<dbReference type="OrthoDB" id="442731at2759"/>
<dbReference type="Pfam" id="PF00150">
    <property type="entry name" value="Cellulase"/>
    <property type="match status" value="1"/>
</dbReference>
<evidence type="ECO:0000256" key="1">
    <source>
        <dbReference type="ARBA" id="ARBA00005641"/>
    </source>
</evidence>
<evidence type="ECO:0000313" key="7">
    <source>
        <dbReference type="EMBL" id="GAV85791.1"/>
    </source>
</evidence>
<dbReference type="FunCoup" id="A0A1Q3D070">
    <property type="interactions" value="8"/>
</dbReference>
<dbReference type="PANTHER" id="PTHR31263:SF44">
    <property type="entry name" value="OS04G0481200 PROTEIN"/>
    <property type="match status" value="1"/>
</dbReference>
<dbReference type="PANTHER" id="PTHR31263">
    <property type="entry name" value="CELLULASE FAMILY PROTEIN (AFU_ORTHOLOGUE AFUA_5G14560)"/>
    <property type="match status" value="1"/>
</dbReference>
<dbReference type="InterPro" id="IPR001547">
    <property type="entry name" value="Glyco_hydro_5"/>
</dbReference>
<dbReference type="InterPro" id="IPR035992">
    <property type="entry name" value="Ricin_B-like_lectins"/>
</dbReference>
<feature type="signal peptide" evidence="5">
    <location>
        <begin position="1"/>
        <end position="26"/>
    </location>
</feature>
<reference evidence="8" key="1">
    <citation type="submission" date="2016-04" db="EMBL/GenBank/DDBJ databases">
        <title>Cephalotus genome sequencing.</title>
        <authorList>
            <person name="Fukushima K."/>
            <person name="Hasebe M."/>
            <person name="Fang X."/>
        </authorList>
    </citation>
    <scope>NUCLEOTIDE SEQUENCE [LARGE SCALE GENOMIC DNA]</scope>
    <source>
        <strain evidence="8">cv. St1</strain>
    </source>
</reference>
<feature type="domain" description="Glycoside hydrolase family 5" evidence="6">
    <location>
        <begin position="67"/>
        <end position="348"/>
    </location>
</feature>
<comment type="caution">
    <text evidence="7">The sequence shown here is derived from an EMBL/GenBank/DDBJ whole genome shotgun (WGS) entry which is preliminary data.</text>
</comment>
<evidence type="ECO:0000256" key="5">
    <source>
        <dbReference type="SAM" id="SignalP"/>
    </source>
</evidence>
<dbReference type="AlphaFoldDB" id="A0A1Q3D070"/>
<keyword evidence="2 4" id="KW-0378">Hydrolase</keyword>
<comment type="similarity">
    <text evidence="1 4">Belongs to the glycosyl hydrolase 5 (cellulase A) family.</text>
</comment>
<dbReference type="GO" id="GO:0004553">
    <property type="term" value="F:hydrolase activity, hydrolyzing O-glycosyl compounds"/>
    <property type="evidence" value="ECO:0007669"/>
    <property type="project" value="InterPro"/>
</dbReference>
<dbReference type="EMBL" id="BDDD01003685">
    <property type="protein sequence ID" value="GAV85791.1"/>
    <property type="molecule type" value="Genomic_DNA"/>
</dbReference>
<keyword evidence="5" id="KW-0732">Signal</keyword>
<gene>
    <name evidence="7" type="ORF">CFOL_v3_29225</name>
</gene>
<dbReference type="Gene3D" id="3.20.20.80">
    <property type="entry name" value="Glycosidases"/>
    <property type="match status" value="1"/>
</dbReference>
<evidence type="ECO:0000256" key="4">
    <source>
        <dbReference type="RuleBase" id="RU361153"/>
    </source>
</evidence>
<dbReference type="GO" id="GO:0000272">
    <property type="term" value="P:polysaccharide catabolic process"/>
    <property type="evidence" value="ECO:0007669"/>
    <property type="project" value="InterPro"/>
</dbReference>
<accession>A0A1Q3D070</accession>
<protein>
    <submittedName>
        <fullName evidence="7">Cellulase domain-containing protein</fullName>
    </submittedName>
</protein>
<keyword evidence="8" id="KW-1185">Reference proteome</keyword>
<feature type="chain" id="PRO_5013315515" evidence="5">
    <location>
        <begin position="27"/>
        <end position="531"/>
    </location>
</feature>
<dbReference type="SUPFAM" id="SSF50370">
    <property type="entry name" value="Ricin B-like lectins"/>
    <property type="match status" value="1"/>
</dbReference>
<evidence type="ECO:0000313" key="8">
    <source>
        <dbReference type="Proteomes" id="UP000187406"/>
    </source>
</evidence>
<organism evidence="7 8">
    <name type="scientific">Cephalotus follicularis</name>
    <name type="common">Albany pitcher plant</name>
    <dbReference type="NCBI Taxonomy" id="3775"/>
    <lineage>
        <taxon>Eukaryota</taxon>
        <taxon>Viridiplantae</taxon>
        <taxon>Streptophyta</taxon>
        <taxon>Embryophyta</taxon>
        <taxon>Tracheophyta</taxon>
        <taxon>Spermatophyta</taxon>
        <taxon>Magnoliopsida</taxon>
        <taxon>eudicotyledons</taxon>
        <taxon>Gunneridae</taxon>
        <taxon>Pentapetalae</taxon>
        <taxon>rosids</taxon>
        <taxon>fabids</taxon>
        <taxon>Oxalidales</taxon>
        <taxon>Cephalotaceae</taxon>
        <taxon>Cephalotus</taxon>
    </lineage>
</organism>